<keyword evidence="1" id="KW-0472">Membrane</keyword>
<keyword evidence="1" id="KW-1133">Transmembrane helix</keyword>
<dbReference type="Pfam" id="PF07963">
    <property type="entry name" value="N_methyl"/>
    <property type="match status" value="1"/>
</dbReference>
<dbReference type="EMBL" id="RYYV01000010">
    <property type="protein sequence ID" value="RUL74088.1"/>
    <property type="molecule type" value="Genomic_DNA"/>
</dbReference>
<proteinExistence type="predicted"/>
<organism evidence="2 3">
    <name type="scientific">Dyella choica</name>
    <dbReference type="NCBI Taxonomy" id="1927959"/>
    <lineage>
        <taxon>Bacteria</taxon>
        <taxon>Pseudomonadati</taxon>
        <taxon>Pseudomonadota</taxon>
        <taxon>Gammaproteobacteria</taxon>
        <taxon>Lysobacterales</taxon>
        <taxon>Rhodanobacteraceae</taxon>
        <taxon>Dyella</taxon>
    </lineage>
</organism>
<accession>A0A432M4G4</accession>
<evidence type="ECO:0000256" key="1">
    <source>
        <dbReference type="SAM" id="Phobius"/>
    </source>
</evidence>
<dbReference type="AlphaFoldDB" id="A0A432M4G4"/>
<evidence type="ECO:0000313" key="2">
    <source>
        <dbReference type="EMBL" id="RUL74088.1"/>
    </source>
</evidence>
<sequence length="170" mass="17619">MMRNPKAIRSTRIGGRHQAGVGLIEVLIAVLVLSIGFLAVAAMQARSLSTNNSAMVRSMATIASYSILDAMRADRANAVAGNYNGTIKGNACPTTSGTLAQSQLKQWCSIDLLPIGLTASTISTIACTAAAGTTTAICTVTIQFDDSRAGDTGTTSQSSTQQQFVTKAML</sequence>
<dbReference type="OrthoDB" id="5298127at2"/>
<evidence type="ECO:0000313" key="3">
    <source>
        <dbReference type="Proteomes" id="UP000274358"/>
    </source>
</evidence>
<name>A0A432M4G4_9GAMM</name>
<dbReference type="Proteomes" id="UP000274358">
    <property type="component" value="Unassembled WGS sequence"/>
</dbReference>
<keyword evidence="1" id="KW-0812">Transmembrane</keyword>
<gene>
    <name evidence="2" type="primary">pilV</name>
    <name evidence="2" type="ORF">EKH80_14540</name>
</gene>
<dbReference type="InterPro" id="IPR012902">
    <property type="entry name" value="N_methyl_site"/>
</dbReference>
<dbReference type="InterPro" id="IPR013362">
    <property type="entry name" value="Pilus_4_PilV"/>
</dbReference>
<dbReference type="NCBIfam" id="TIGR02523">
    <property type="entry name" value="type_IV_pilV"/>
    <property type="match status" value="1"/>
</dbReference>
<keyword evidence="3" id="KW-1185">Reference proteome</keyword>
<reference evidence="2 3" key="1">
    <citation type="submission" date="2018-12" db="EMBL/GenBank/DDBJ databases">
        <title>Dyella dinghuensis sp. nov. DHOA06 and Dyella choica sp. nov. 4M-K27, isolated from forest soil.</title>
        <authorList>
            <person name="Qiu L.-H."/>
            <person name="Gao Z.-H."/>
        </authorList>
    </citation>
    <scope>NUCLEOTIDE SEQUENCE [LARGE SCALE GENOMIC DNA]</scope>
    <source>
        <strain evidence="2 3">4M-K27</strain>
    </source>
</reference>
<feature type="transmembrane region" description="Helical" evidence="1">
    <location>
        <begin position="21"/>
        <end position="43"/>
    </location>
</feature>
<comment type="caution">
    <text evidence="2">The sequence shown here is derived from an EMBL/GenBank/DDBJ whole genome shotgun (WGS) entry which is preliminary data.</text>
</comment>
<protein>
    <submittedName>
        <fullName evidence="2">Type IV pilus modification protein PilV</fullName>
    </submittedName>
</protein>